<evidence type="ECO:0000256" key="5">
    <source>
        <dbReference type="SAM" id="SignalP"/>
    </source>
</evidence>
<dbReference type="InterPro" id="IPR001828">
    <property type="entry name" value="ANF_lig-bd_rcpt"/>
</dbReference>
<accession>T1GTA6</accession>
<comment type="subcellular location">
    <subcellularLocation>
        <location evidence="1">Membrane</location>
    </subcellularLocation>
</comment>
<feature type="domain" description="Receptor ligand binding region" evidence="6">
    <location>
        <begin position="47"/>
        <end position="128"/>
    </location>
</feature>
<keyword evidence="2" id="KW-0812">Transmembrane</keyword>
<keyword evidence="8" id="KW-1185">Reference proteome</keyword>
<keyword evidence="5" id="KW-0732">Signal</keyword>
<proteinExistence type="predicted"/>
<evidence type="ECO:0000256" key="2">
    <source>
        <dbReference type="ARBA" id="ARBA00022692"/>
    </source>
</evidence>
<dbReference type="OMA" id="WILQSWM"/>
<evidence type="ECO:0000256" key="1">
    <source>
        <dbReference type="ARBA" id="ARBA00004370"/>
    </source>
</evidence>
<sequence>MGLKHWILQSWMLLTVIVCGKGQVYQHTPITEKIPLGAIFEQGTDDVQSAFKYAMLHHNNNKSESRRFELQAYVDVINTADAFKLSRLICNQFSRGVYSMLGAVSPDSFDTLHSYSNTFQMPFVTPWFPEKVRI</sequence>
<dbReference type="EMBL" id="CAQQ02197367">
    <property type="status" value="NOT_ANNOTATED_CDS"/>
    <property type="molecule type" value="Genomic_DNA"/>
</dbReference>
<reference evidence="7" key="2">
    <citation type="submission" date="2015-06" db="UniProtKB">
        <authorList>
            <consortium name="EnsemblMetazoa"/>
        </authorList>
    </citation>
    <scope>IDENTIFICATION</scope>
</reference>
<dbReference type="AlphaFoldDB" id="T1GTA6"/>
<dbReference type="EnsemblMetazoa" id="MESCA006932-RA">
    <property type="protein sequence ID" value="MESCA006932-PA"/>
    <property type="gene ID" value="MESCA006932"/>
</dbReference>
<feature type="signal peptide" evidence="5">
    <location>
        <begin position="1"/>
        <end position="22"/>
    </location>
</feature>
<dbReference type="STRING" id="36166.T1GTA6"/>
<dbReference type="SUPFAM" id="SSF53822">
    <property type="entry name" value="Periplasmic binding protein-like I"/>
    <property type="match status" value="1"/>
</dbReference>
<reference evidence="8" key="1">
    <citation type="submission" date="2013-02" db="EMBL/GenBank/DDBJ databases">
        <authorList>
            <person name="Hughes D."/>
        </authorList>
    </citation>
    <scope>NUCLEOTIDE SEQUENCE</scope>
    <source>
        <strain>Durham</strain>
        <strain evidence="8">NC isolate 2 -- Noor lab</strain>
    </source>
</reference>
<evidence type="ECO:0000256" key="3">
    <source>
        <dbReference type="ARBA" id="ARBA00022989"/>
    </source>
</evidence>
<dbReference type="Pfam" id="PF01094">
    <property type="entry name" value="ANF_receptor"/>
    <property type="match status" value="1"/>
</dbReference>
<evidence type="ECO:0000313" key="7">
    <source>
        <dbReference type="EnsemblMetazoa" id="MESCA006932-PA"/>
    </source>
</evidence>
<evidence type="ECO:0000259" key="6">
    <source>
        <dbReference type="Pfam" id="PF01094"/>
    </source>
</evidence>
<keyword evidence="4" id="KW-0472">Membrane</keyword>
<feature type="chain" id="PRO_5004577114" description="Receptor ligand binding region domain-containing protein" evidence="5">
    <location>
        <begin position="23"/>
        <end position="134"/>
    </location>
</feature>
<dbReference type="Gene3D" id="3.40.50.2300">
    <property type="match status" value="1"/>
</dbReference>
<evidence type="ECO:0000256" key="4">
    <source>
        <dbReference type="ARBA" id="ARBA00023136"/>
    </source>
</evidence>
<dbReference type="HOGENOM" id="CLU_1964664_0_0_1"/>
<keyword evidence="3" id="KW-1133">Transmembrane helix</keyword>
<evidence type="ECO:0000313" key="8">
    <source>
        <dbReference type="Proteomes" id="UP000015102"/>
    </source>
</evidence>
<name>T1GTA6_MEGSC</name>
<protein>
    <recommendedName>
        <fullName evidence="6">Receptor ligand binding region domain-containing protein</fullName>
    </recommendedName>
</protein>
<organism evidence="7 8">
    <name type="scientific">Megaselia scalaris</name>
    <name type="common">Humpbacked fly</name>
    <name type="synonym">Phora scalaris</name>
    <dbReference type="NCBI Taxonomy" id="36166"/>
    <lineage>
        <taxon>Eukaryota</taxon>
        <taxon>Metazoa</taxon>
        <taxon>Ecdysozoa</taxon>
        <taxon>Arthropoda</taxon>
        <taxon>Hexapoda</taxon>
        <taxon>Insecta</taxon>
        <taxon>Pterygota</taxon>
        <taxon>Neoptera</taxon>
        <taxon>Endopterygota</taxon>
        <taxon>Diptera</taxon>
        <taxon>Brachycera</taxon>
        <taxon>Muscomorpha</taxon>
        <taxon>Platypezoidea</taxon>
        <taxon>Phoridae</taxon>
        <taxon>Megaseliini</taxon>
        <taxon>Megaselia</taxon>
    </lineage>
</organism>
<dbReference type="Proteomes" id="UP000015102">
    <property type="component" value="Unassembled WGS sequence"/>
</dbReference>
<dbReference type="InterPro" id="IPR028082">
    <property type="entry name" value="Peripla_BP_I"/>
</dbReference>
<dbReference type="GO" id="GO:0016020">
    <property type="term" value="C:membrane"/>
    <property type="evidence" value="ECO:0007669"/>
    <property type="project" value="UniProtKB-SubCell"/>
</dbReference>